<dbReference type="STRING" id="30732.ENSOMEP00000003597"/>
<dbReference type="Proteomes" id="UP000261560">
    <property type="component" value="Unplaced"/>
</dbReference>
<keyword evidence="2" id="KW-1185">Reference proteome</keyword>
<proteinExistence type="predicted"/>
<dbReference type="GeneTree" id="ENSGT00990000203893"/>
<protein>
    <submittedName>
        <fullName evidence="1">Uncharacterized protein</fullName>
    </submittedName>
</protein>
<dbReference type="Ensembl" id="ENSOMET00000010574.1">
    <property type="protein sequence ID" value="ENSOMEP00000003597.1"/>
    <property type="gene ID" value="ENSOMEG00000004502.1"/>
</dbReference>
<dbReference type="PaxDb" id="30732-ENSOMEP00000003597"/>
<evidence type="ECO:0000313" key="2">
    <source>
        <dbReference type="Proteomes" id="UP000261560"/>
    </source>
</evidence>
<reference evidence="1" key="2">
    <citation type="submission" date="2025-09" db="UniProtKB">
        <authorList>
            <consortium name="Ensembl"/>
        </authorList>
    </citation>
    <scope>IDENTIFICATION</scope>
</reference>
<reference evidence="1" key="1">
    <citation type="submission" date="2025-08" db="UniProtKB">
        <authorList>
            <consortium name="Ensembl"/>
        </authorList>
    </citation>
    <scope>IDENTIFICATION</scope>
</reference>
<sequence length="295" mass="33842">MLHINKVSASSQAKVHPYMKRIHQHLKSLEALDFERAEGILMQSFRTPRGWIWFNVSSLDPLMLGAELVLFRKTLHPGPLSLTVTLHSTAGSQEHLSESPVLEERQLILDQRPSSGYDVFDVSAVLAVKPPELLGFQLRYTDESGSLVLHEALTQRLYSLDASSLREPLLLLLALLFSGLRCLRSFQGSAVATPPVWRFQTRVLQLPRSPLSLSPSSFLQFLSESLVFLQFLMFLLLDVTIAWYCHIHHNGFPLFFIHHYNVWLVLHYHPVRLDLEVHQDLCSLILEHFLRCFPF</sequence>
<accession>A0A3B3BEH0</accession>
<evidence type="ECO:0000313" key="1">
    <source>
        <dbReference type="Ensembl" id="ENSOMEP00000003597.1"/>
    </source>
</evidence>
<dbReference type="AlphaFoldDB" id="A0A3B3BEH0"/>
<name>A0A3B3BEH0_ORYME</name>
<organism evidence="1 2">
    <name type="scientific">Oryzias melastigma</name>
    <name type="common">Marine medaka</name>
    <dbReference type="NCBI Taxonomy" id="30732"/>
    <lineage>
        <taxon>Eukaryota</taxon>
        <taxon>Metazoa</taxon>
        <taxon>Chordata</taxon>
        <taxon>Craniata</taxon>
        <taxon>Vertebrata</taxon>
        <taxon>Euteleostomi</taxon>
        <taxon>Actinopterygii</taxon>
        <taxon>Neopterygii</taxon>
        <taxon>Teleostei</taxon>
        <taxon>Neoteleostei</taxon>
        <taxon>Acanthomorphata</taxon>
        <taxon>Ovalentaria</taxon>
        <taxon>Atherinomorphae</taxon>
        <taxon>Beloniformes</taxon>
        <taxon>Adrianichthyidae</taxon>
        <taxon>Oryziinae</taxon>
        <taxon>Oryzias</taxon>
    </lineage>
</organism>